<dbReference type="InterPro" id="IPR054696">
    <property type="entry name" value="GTP-eEF1A_C"/>
</dbReference>
<dbReference type="GeneID" id="5727887"/>
<dbReference type="FunCoup" id="A0A2K3D3E1">
    <property type="interactions" value="1282"/>
</dbReference>
<comment type="function">
    <text evidence="1">This protein promotes the GTP-dependent binding of aminoacyl-tRNA to the A-site of ribosomes during protein biosynthesis.</text>
</comment>
<keyword evidence="5" id="KW-0547">Nucleotide-binding</keyword>
<dbReference type="GO" id="GO:0003924">
    <property type="term" value="F:GTPase activity"/>
    <property type="evidence" value="ECO:0000318"/>
    <property type="project" value="GO_Central"/>
</dbReference>
<dbReference type="PANTHER" id="PTHR23115">
    <property type="entry name" value="TRANSLATION FACTOR"/>
    <property type="match status" value="1"/>
</dbReference>
<evidence type="ECO:0000256" key="3">
    <source>
        <dbReference type="ARBA" id="ARBA00021392"/>
    </source>
</evidence>
<dbReference type="InterPro" id="IPR009001">
    <property type="entry name" value="Transl_elong_EF1A/Init_IF2_C"/>
</dbReference>
<accession>A0A2K3D3E1</accession>
<dbReference type="InterPro" id="IPR031157">
    <property type="entry name" value="G_TR_CS"/>
</dbReference>
<gene>
    <name evidence="8" type="ORF">CHLRE_12g498600v5</name>
</gene>
<dbReference type="EMBL" id="CM008973">
    <property type="protein sequence ID" value="PNW75055.1"/>
    <property type="molecule type" value="Genomic_DNA"/>
</dbReference>
<dbReference type="SUPFAM" id="SSF50447">
    <property type="entry name" value="Translation proteins"/>
    <property type="match status" value="1"/>
</dbReference>
<keyword evidence="9" id="KW-1185">Reference proteome</keyword>
<protein>
    <recommendedName>
        <fullName evidence="3">Elongation factor Tu, chloroplastic</fullName>
    </recommendedName>
</protein>
<dbReference type="InterPro" id="IPR004161">
    <property type="entry name" value="EFTu-like_2"/>
</dbReference>
<dbReference type="InParanoid" id="A0A2K3D3E1"/>
<evidence type="ECO:0000256" key="5">
    <source>
        <dbReference type="ARBA" id="ARBA00022741"/>
    </source>
</evidence>
<evidence type="ECO:0000313" key="9">
    <source>
        <dbReference type="Proteomes" id="UP000006906"/>
    </source>
</evidence>
<dbReference type="Gene3D" id="3.40.50.300">
    <property type="entry name" value="P-loop containing nucleotide triphosphate hydrolases"/>
    <property type="match status" value="1"/>
</dbReference>
<dbReference type="STRING" id="3055.A0A2K3D3E1"/>
<dbReference type="InterPro" id="IPR027417">
    <property type="entry name" value="P-loop_NTPase"/>
</dbReference>
<name>A0A2K3D3E1_CHLRE</name>
<comment type="similarity">
    <text evidence="2">Belongs to the TRAFAC class translation factor GTPase superfamily. Classic translation factor GTPase family. EF-Tu/EF-1A subfamily.</text>
</comment>
<dbReference type="CDD" id="cd01883">
    <property type="entry name" value="EF1_alpha"/>
    <property type="match status" value="1"/>
</dbReference>
<dbReference type="FunFam" id="3.40.50.300:FF:002868">
    <property type="entry name" value="Eukaryotic translation elongation factor 1 alpha 2"/>
    <property type="match status" value="1"/>
</dbReference>
<dbReference type="FunFam" id="2.40.30.10:FF:000115">
    <property type="entry name" value="Eukaryotic translation elongation factor 1 alpha"/>
    <property type="match status" value="1"/>
</dbReference>
<keyword evidence="6" id="KW-0342">GTP-binding</keyword>
<organism evidence="8 9">
    <name type="scientific">Chlamydomonas reinhardtii</name>
    <name type="common">Chlamydomonas smithii</name>
    <dbReference type="NCBI Taxonomy" id="3055"/>
    <lineage>
        <taxon>Eukaryota</taxon>
        <taxon>Viridiplantae</taxon>
        <taxon>Chlorophyta</taxon>
        <taxon>core chlorophytes</taxon>
        <taxon>Chlorophyceae</taxon>
        <taxon>CS clade</taxon>
        <taxon>Chlamydomonadales</taxon>
        <taxon>Chlamydomonadaceae</taxon>
        <taxon>Chlamydomonas</taxon>
    </lineage>
</organism>
<dbReference type="OrthoDB" id="1494688at2759"/>
<dbReference type="Pfam" id="PF03144">
    <property type="entry name" value="GTP_EFTU_D2"/>
    <property type="match status" value="1"/>
</dbReference>
<dbReference type="InterPro" id="IPR000795">
    <property type="entry name" value="T_Tr_GTP-bd_dom"/>
</dbReference>
<evidence type="ECO:0000313" key="8">
    <source>
        <dbReference type="EMBL" id="PNW75055.1"/>
    </source>
</evidence>
<evidence type="ECO:0000256" key="1">
    <source>
        <dbReference type="ARBA" id="ARBA00003982"/>
    </source>
</evidence>
<dbReference type="Pfam" id="PF22594">
    <property type="entry name" value="GTP-eEF1A_C"/>
    <property type="match status" value="1"/>
</dbReference>
<dbReference type="KEGG" id="cre:CHLRE_12g498600v5"/>
<dbReference type="Proteomes" id="UP000006906">
    <property type="component" value="Chromosome 12"/>
</dbReference>
<dbReference type="Gene3D" id="2.40.30.10">
    <property type="entry name" value="Translation factors"/>
    <property type="match status" value="2"/>
</dbReference>
<dbReference type="SUPFAM" id="SSF50465">
    <property type="entry name" value="EF-Tu/eEF-1alpha/eIF2-gamma C-terminal domain"/>
    <property type="match status" value="1"/>
</dbReference>
<dbReference type="InterPro" id="IPR050100">
    <property type="entry name" value="TRAFAC_GTPase_members"/>
</dbReference>
<dbReference type="GO" id="GO:0006412">
    <property type="term" value="P:translation"/>
    <property type="evidence" value="ECO:0000318"/>
    <property type="project" value="GO_Central"/>
</dbReference>
<dbReference type="FunFam" id="2.40.30.10:FF:000159">
    <property type="entry name" value="Translation elongation factor alpha"/>
    <property type="match status" value="1"/>
</dbReference>
<reference evidence="8 9" key="1">
    <citation type="journal article" date="2007" name="Science">
        <title>The Chlamydomonas genome reveals the evolution of key animal and plant functions.</title>
        <authorList>
            <person name="Merchant S.S."/>
            <person name="Prochnik S.E."/>
            <person name="Vallon O."/>
            <person name="Harris E.H."/>
            <person name="Karpowicz S.J."/>
            <person name="Witman G.B."/>
            <person name="Terry A."/>
            <person name="Salamov A."/>
            <person name="Fritz-Laylin L.K."/>
            <person name="Marechal-Drouard L."/>
            <person name="Marshall W.F."/>
            <person name="Qu L.H."/>
            <person name="Nelson D.R."/>
            <person name="Sanderfoot A.A."/>
            <person name="Spalding M.H."/>
            <person name="Kapitonov V.V."/>
            <person name="Ren Q."/>
            <person name="Ferris P."/>
            <person name="Lindquist E."/>
            <person name="Shapiro H."/>
            <person name="Lucas S.M."/>
            <person name="Grimwood J."/>
            <person name="Schmutz J."/>
            <person name="Cardol P."/>
            <person name="Cerutti H."/>
            <person name="Chanfreau G."/>
            <person name="Chen C.L."/>
            <person name="Cognat V."/>
            <person name="Croft M.T."/>
            <person name="Dent R."/>
            <person name="Dutcher S."/>
            <person name="Fernandez E."/>
            <person name="Fukuzawa H."/>
            <person name="Gonzalez-Ballester D."/>
            <person name="Gonzalez-Halphen D."/>
            <person name="Hallmann A."/>
            <person name="Hanikenne M."/>
            <person name="Hippler M."/>
            <person name="Inwood W."/>
            <person name="Jabbari K."/>
            <person name="Kalanon M."/>
            <person name="Kuras R."/>
            <person name="Lefebvre P.A."/>
            <person name="Lemaire S.D."/>
            <person name="Lobanov A.V."/>
            <person name="Lohr M."/>
            <person name="Manuell A."/>
            <person name="Meier I."/>
            <person name="Mets L."/>
            <person name="Mittag M."/>
            <person name="Mittelmeier T."/>
            <person name="Moroney J.V."/>
            <person name="Moseley J."/>
            <person name="Napoli C."/>
            <person name="Nedelcu A.M."/>
            <person name="Niyogi K."/>
            <person name="Novoselov S.V."/>
            <person name="Paulsen I.T."/>
            <person name="Pazour G."/>
            <person name="Purton S."/>
            <person name="Ral J.P."/>
            <person name="Riano-Pachon D.M."/>
            <person name="Riekhof W."/>
            <person name="Rymarquis L."/>
            <person name="Schroda M."/>
            <person name="Stern D."/>
            <person name="Umen J."/>
            <person name="Willows R."/>
            <person name="Wilson N."/>
            <person name="Zimmer S.L."/>
            <person name="Allmer J."/>
            <person name="Balk J."/>
            <person name="Bisova K."/>
            <person name="Chen C.J."/>
            <person name="Elias M."/>
            <person name="Gendler K."/>
            <person name="Hauser C."/>
            <person name="Lamb M.R."/>
            <person name="Ledford H."/>
            <person name="Long J.C."/>
            <person name="Minagawa J."/>
            <person name="Page M.D."/>
            <person name="Pan J."/>
            <person name="Pootakham W."/>
            <person name="Roje S."/>
            <person name="Rose A."/>
            <person name="Stahlberg E."/>
            <person name="Terauchi A.M."/>
            <person name="Yang P."/>
            <person name="Ball S."/>
            <person name="Bowler C."/>
            <person name="Dieckmann C.L."/>
            <person name="Gladyshev V.N."/>
            <person name="Green P."/>
            <person name="Jorgensen R."/>
            <person name="Mayfield S."/>
            <person name="Mueller-Roeber B."/>
            <person name="Rajamani S."/>
            <person name="Sayre R.T."/>
            <person name="Brokstein P."/>
            <person name="Dubchak I."/>
            <person name="Goodstein D."/>
            <person name="Hornick L."/>
            <person name="Huang Y.W."/>
            <person name="Jhaveri J."/>
            <person name="Luo Y."/>
            <person name="Martinez D."/>
            <person name="Ngau W.C."/>
            <person name="Otillar B."/>
            <person name="Poliakov A."/>
            <person name="Porter A."/>
            <person name="Szajkowski L."/>
            <person name="Werner G."/>
            <person name="Zhou K."/>
            <person name="Grigoriev I.V."/>
            <person name="Rokhsar D.S."/>
            <person name="Grossman A.R."/>
        </authorList>
    </citation>
    <scope>NUCLEOTIDE SEQUENCE [LARGE SCALE GENOMIC DNA]</scope>
    <source>
        <strain evidence="9">CC-503</strain>
    </source>
</reference>
<dbReference type="InterPro" id="IPR009000">
    <property type="entry name" value="Transl_B-barrel_sf"/>
</dbReference>
<dbReference type="CDD" id="cd03693">
    <property type="entry name" value="EF1_alpha_II"/>
    <property type="match status" value="1"/>
</dbReference>
<evidence type="ECO:0000256" key="4">
    <source>
        <dbReference type="ARBA" id="ARBA00022481"/>
    </source>
</evidence>
<dbReference type="PROSITE" id="PS00301">
    <property type="entry name" value="G_TR_1"/>
    <property type="match status" value="1"/>
</dbReference>
<evidence type="ECO:0000256" key="2">
    <source>
        <dbReference type="ARBA" id="ARBA00007249"/>
    </source>
</evidence>
<dbReference type="CDD" id="cd03705">
    <property type="entry name" value="EF1_alpha_III"/>
    <property type="match status" value="1"/>
</dbReference>
<dbReference type="RefSeq" id="XP_042918323.1">
    <property type="nucleotide sequence ID" value="XM_043068042.1"/>
</dbReference>
<keyword evidence="4" id="KW-0488">Methylation</keyword>
<dbReference type="Gramene" id="PNW75055">
    <property type="protein sequence ID" value="PNW75055"/>
    <property type="gene ID" value="CHLRE_12g498600v5"/>
</dbReference>
<dbReference type="PROSITE" id="PS51722">
    <property type="entry name" value="G_TR_2"/>
    <property type="match status" value="1"/>
</dbReference>
<evidence type="ECO:0000259" key="7">
    <source>
        <dbReference type="PROSITE" id="PS51722"/>
    </source>
</evidence>
<dbReference type="Pfam" id="PF00009">
    <property type="entry name" value="GTP_EFTU"/>
    <property type="match status" value="1"/>
</dbReference>
<proteinExistence type="inferred from homology"/>
<sequence length="502" mass="55098">MVPDGGRALRVSVPFASCIFGYSPDYPRLSLFNKSQVSKMSEGKEHLSIVICGHVDSGKSTTTGRLLFELGGIPERELEKLKEEAAALGKSSFAFAFYMDRAKEERERGVTIACTTKEFFTDRWHYTIIDAPGHRDFIKNMISGAAQADVCLLMVPADGNFTTAIQKGDHKAGEIQGQTRQHARLINLLGVKQLIVGVNKMDSDTAGYKKERYDEIANEMRHMLVRVGWKDDFVNKSVPILPISGWLGDNLITKSTNMTWYSGQEVVNLKGEKIQVHTLLDALNSFVVVPERKTDAPLRLPISGAYKIKGVGDVLAGRVEQGVVKPGDEVIFLPTHTTANPCTGKVFTVEMHHKRVDKAGPGDNVGMNIKGLDKGNMPRTGDVMILKSDQTLKIVKDFTAQIQTLDIPGEVKKGYSPIGFVRCGRSACRISGINWKVGKETGGKKMENPVGLKANEMAEVVYEPTQPLIVDSFKNCEGLSRIAFLDGNTAVMLGKVVSVTHK</sequence>
<dbReference type="GO" id="GO:0005525">
    <property type="term" value="F:GTP binding"/>
    <property type="evidence" value="ECO:0007669"/>
    <property type="project" value="UniProtKB-KW"/>
</dbReference>
<dbReference type="SMR" id="A0A2K3D3E1"/>
<dbReference type="ExpressionAtlas" id="A0A2K3D3E1">
    <property type="expression patterns" value="baseline and differential"/>
</dbReference>
<evidence type="ECO:0000256" key="6">
    <source>
        <dbReference type="ARBA" id="ARBA00023134"/>
    </source>
</evidence>
<dbReference type="AlphaFoldDB" id="A0A2K3D3E1"/>
<feature type="domain" description="Tr-type G" evidence="7">
    <location>
        <begin position="44"/>
        <end position="291"/>
    </location>
</feature>
<dbReference type="SUPFAM" id="SSF52540">
    <property type="entry name" value="P-loop containing nucleoside triphosphate hydrolases"/>
    <property type="match status" value="1"/>
</dbReference>
<dbReference type="PRINTS" id="PR00315">
    <property type="entry name" value="ELONGATNFCT"/>
</dbReference>